<keyword evidence="2" id="KW-1185">Reference proteome</keyword>
<evidence type="ECO:0000313" key="2">
    <source>
        <dbReference type="Proteomes" id="UP001247307"/>
    </source>
</evidence>
<sequence length="156" mass="17434">MHTVSLQMRWGDLDQYRHVNNVRYVQYLEDARVRLMHQPISDFAPDHPRGGDTLWDLIGPGKLAFIARQEIEYREATGYSTEPLEVRIGVSSLGASSFDYACEILSEGRLKVVAEVSVVLVDEGTGRPVRLPEALRDALAALSCPPVSLRRRRGAS</sequence>
<dbReference type="PANTHER" id="PTHR31793:SF24">
    <property type="entry name" value="LONG-CHAIN ACYL-COA THIOESTERASE FADM"/>
    <property type="match status" value="1"/>
</dbReference>
<dbReference type="AlphaFoldDB" id="A0AAE3YGB0"/>
<dbReference type="GO" id="GO:0047617">
    <property type="term" value="F:fatty acyl-CoA hydrolase activity"/>
    <property type="evidence" value="ECO:0007669"/>
    <property type="project" value="TreeGrafter"/>
</dbReference>
<evidence type="ECO:0000313" key="1">
    <source>
        <dbReference type="EMBL" id="MDR6892904.1"/>
    </source>
</evidence>
<name>A0AAE3YGB0_9MICC</name>
<keyword evidence="1" id="KW-0378">Hydrolase</keyword>
<comment type="caution">
    <text evidence="1">The sequence shown here is derived from an EMBL/GenBank/DDBJ whole genome shotgun (WGS) entry which is preliminary data.</text>
</comment>
<dbReference type="Pfam" id="PF13279">
    <property type="entry name" value="4HBT_2"/>
    <property type="match status" value="1"/>
</dbReference>
<protein>
    <submittedName>
        <fullName evidence="1">Acyl-CoA thioester hydrolase</fullName>
        <ecNumber evidence="1">3.1.2.-</ecNumber>
    </submittedName>
</protein>
<dbReference type="SUPFAM" id="SSF54637">
    <property type="entry name" value="Thioesterase/thiol ester dehydrase-isomerase"/>
    <property type="match status" value="1"/>
</dbReference>
<gene>
    <name evidence="1" type="ORF">J2S35_001844</name>
</gene>
<dbReference type="RefSeq" id="WP_309852660.1">
    <property type="nucleotide sequence ID" value="NZ_BAAAIU010000004.1"/>
</dbReference>
<dbReference type="InterPro" id="IPR029069">
    <property type="entry name" value="HotDog_dom_sf"/>
</dbReference>
<dbReference type="EMBL" id="JAVDUI010000001">
    <property type="protein sequence ID" value="MDR6892904.1"/>
    <property type="molecule type" value="Genomic_DNA"/>
</dbReference>
<dbReference type="InterPro" id="IPR050563">
    <property type="entry name" value="4-hydroxybenzoyl-CoA_TE"/>
</dbReference>
<dbReference type="CDD" id="cd00586">
    <property type="entry name" value="4HBT"/>
    <property type="match status" value="1"/>
</dbReference>
<proteinExistence type="predicted"/>
<accession>A0AAE3YGB0</accession>
<dbReference type="Proteomes" id="UP001247307">
    <property type="component" value="Unassembled WGS sequence"/>
</dbReference>
<dbReference type="Gene3D" id="3.10.129.10">
    <property type="entry name" value="Hotdog Thioesterase"/>
    <property type="match status" value="1"/>
</dbReference>
<dbReference type="PANTHER" id="PTHR31793">
    <property type="entry name" value="4-HYDROXYBENZOYL-COA THIOESTERASE FAMILY MEMBER"/>
    <property type="match status" value="1"/>
</dbReference>
<dbReference type="EC" id="3.1.2.-" evidence="1"/>
<reference evidence="1" key="1">
    <citation type="submission" date="2023-07" db="EMBL/GenBank/DDBJ databases">
        <title>Sequencing the genomes of 1000 actinobacteria strains.</title>
        <authorList>
            <person name="Klenk H.-P."/>
        </authorList>
    </citation>
    <scope>NUCLEOTIDE SEQUENCE</scope>
    <source>
        <strain evidence="1">DSM 13988</strain>
    </source>
</reference>
<organism evidence="1 2">
    <name type="scientific">Falsarthrobacter nasiphocae</name>
    <dbReference type="NCBI Taxonomy" id="189863"/>
    <lineage>
        <taxon>Bacteria</taxon>
        <taxon>Bacillati</taxon>
        <taxon>Actinomycetota</taxon>
        <taxon>Actinomycetes</taxon>
        <taxon>Micrococcales</taxon>
        <taxon>Micrococcaceae</taxon>
        <taxon>Falsarthrobacter</taxon>
    </lineage>
</organism>